<organism evidence="7 8">
    <name type="scientific">Ethanoligenens harbinense (strain DSM 18485 / JCM 12961 / CGMCC 1.5033 / YUAN-3)</name>
    <dbReference type="NCBI Taxonomy" id="663278"/>
    <lineage>
        <taxon>Bacteria</taxon>
        <taxon>Bacillati</taxon>
        <taxon>Bacillota</taxon>
        <taxon>Clostridia</taxon>
        <taxon>Eubacteriales</taxon>
        <taxon>Oscillospiraceae</taxon>
        <taxon>Ethanoligenens</taxon>
    </lineage>
</organism>
<dbReference type="HOGENOM" id="CLU_000445_89_3_9"/>
<gene>
    <name evidence="7" type="ordered locus">Ethha_2603</name>
</gene>
<evidence type="ECO:0000256" key="3">
    <source>
        <dbReference type="ARBA" id="ARBA00022553"/>
    </source>
</evidence>
<evidence type="ECO:0000259" key="6">
    <source>
        <dbReference type="PROSITE" id="PS50109"/>
    </source>
</evidence>
<dbReference type="InterPro" id="IPR005467">
    <property type="entry name" value="His_kinase_dom"/>
</dbReference>
<reference evidence="7 8" key="1">
    <citation type="submission" date="2010-12" db="EMBL/GenBank/DDBJ databases">
        <title>Complete sequence of Ethanoligenens harbinense YUAN-3.</title>
        <authorList>
            <person name="Lucas S."/>
            <person name="Copeland A."/>
            <person name="Lapidus A."/>
            <person name="Cheng J.-F."/>
            <person name="Bruce D."/>
            <person name="Goodwin L."/>
            <person name="Pitluck S."/>
            <person name="Chertkov O."/>
            <person name="Misra M."/>
            <person name="Detter J.C."/>
            <person name="Han C."/>
            <person name="Tapia R."/>
            <person name="Land M."/>
            <person name="Hauser L."/>
            <person name="Jeffries C."/>
            <person name="Kyrpides N."/>
            <person name="Ivanova N."/>
            <person name="Mikhailova N."/>
            <person name="Wang A."/>
            <person name="Mouttaki H."/>
            <person name="He Z."/>
            <person name="Zhou J."/>
            <person name="Hemme C.L."/>
            <person name="Woyke T."/>
        </authorList>
    </citation>
    <scope>NUCLEOTIDE SEQUENCE [LARGE SCALE GENOMIC DNA]</scope>
    <source>
        <strain evidence="8">DSM 18485 / JCM 12961 / CGMCC 1.5033 / YUAN-3</strain>
    </source>
</reference>
<evidence type="ECO:0000313" key="8">
    <source>
        <dbReference type="Proteomes" id="UP000001551"/>
    </source>
</evidence>
<dbReference type="PROSITE" id="PS50109">
    <property type="entry name" value="HIS_KIN"/>
    <property type="match status" value="1"/>
</dbReference>
<accession>E6U726</accession>
<dbReference type="Gene3D" id="3.30.565.10">
    <property type="entry name" value="Histidine kinase-like ATPase, C-terminal domain"/>
    <property type="match status" value="1"/>
</dbReference>
<dbReference type="PANTHER" id="PTHR43547:SF2">
    <property type="entry name" value="HYBRID SIGNAL TRANSDUCTION HISTIDINE KINASE C"/>
    <property type="match status" value="1"/>
</dbReference>
<keyword evidence="8" id="KW-1185">Reference proteome</keyword>
<name>E6U726_ETHHY</name>
<sequence>MPHRRSGTQLVPEIFPKGTWMVYTAKEDDIIANRGVSGMQLDAVLHMMQSLYAHALFPAMLTDASLQICWCNQAAAQQIPLPEDGSGRYGWPACLPKETIVRTLQNGKSLSIRIQDGAGSLLFLPVLDEDRPVGFQVLGGGPEEPPDTSVRQTAERLLRMGEKSYRMPLTIIFSTLGLLAREIGADVGTMNYLRLIMQNCYRLMRFSENFIDIGRLWMADGKLHKKTGNIARFIRGLCDAAGVLTDGIGISLTCEVPRQPVSAAFDPVRLRRAFLNLISNACRYTKEGNRIHVRVDATAENVIVTVSDCGLGMDEATVAVLSAQDRFRMADAQGFSGNGIGLALVKAVVEKHGGTLTIHSRLGEGTDVAFSLPLCKTGNAPDFLAQDGARYLKDRFSAVYVELSDVCGVPLP</sequence>
<keyword evidence="5" id="KW-0902">Two-component regulatory system</keyword>
<dbReference type="PANTHER" id="PTHR43547">
    <property type="entry name" value="TWO-COMPONENT HISTIDINE KINASE"/>
    <property type="match status" value="1"/>
</dbReference>
<comment type="catalytic activity">
    <reaction evidence="1">
        <text>ATP + protein L-histidine = ADP + protein N-phospho-L-histidine.</text>
        <dbReference type="EC" id="2.7.13.3"/>
    </reaction>
</comment>
<keyword evidence="4 7" id="KW-0418">Kinase</keyword>
<dbReference type="eggNOG" id="COG5002">
    <property type="taxonomic scope" value="Bacteria"/>
</dbReference>
<dbReference type="KEGG" id="eha:Ethha_2603"/>
<dbReference type="InterPro" id="IPR036890">
    <property type="entry name" value="HATPase_C_sf"/>
</dbReference>
<dbReference type="PRINTS" id="PR00344">
    <property type="entry name" value="BCTRLSENSOR"/>
</dbReference>
<keyword evidence="3" id="KW-0597">Phosphoprotein</keyword>
<dbReference type="Pfam" id="PF02518">
    <property type="entry name" value="HATPase_c"/>
    <property type="match status" value="1"/>
</dbReference>
<proteinExistence type="predicted"/>
<dbReference type="SMART" id="SM00387">
    <property type="entry name" value="HATPase_c"/>
    <property type="match status" value="1"/>
</dbReference>
<evidence type="ECO:0000313" key="7">
    <source>
        <dbReference type="EMBL" id="ADU28096.1"/>
    </source>
</evidence>
<evidence type="ECO:0000256" key="5">
    <source>
        <dbReference type="ARBA" id="ARBA00023012"/>
    </source>
</evidence>
<evidence type="ECO:0000256" key="2">
    <source>
        <dbReference type="ARBA" id="ARBA00012438"/>
    </source>
</evidence>
<dbReference type="Proteomes" id="UP000001551">
    <property type="component" value="Chromosome"/>
</dbReference>
<dbReference type="STRING" id="663278.Ethha_2603"/>
<dbReference type="SUPFAM" id="SSF55874">
    <property type="entry name" value="ATPase domain of HSP90 chaperone/DNA topoisomerase II/histidine kinase"/>
    <property type="match status" value="1"/>
</dbReference>
<dbReference type="EMBL" id="CP002400">
    <property type="protein sequence ID" value="ADU28096.1"/>
    <property type="molecule type" value="Genomic_DNA"/>
</dbReference>
<dbReference type="InterPro" id="IPR003594">
    <property type="entry name" value="HATPase_dom"/>
</dbReference>
<dbReference type="InterPro" id="IPR004358">
    <property type="entry name" value="Sig_transdc_His_kin-like_C"/>
</dbReference>
<evidence type="ECO:0000256" key="1">
    <source>
        <dbReference type="ARBA" id="ARBA00000085"/>
    </source>
</evidence>
<dbReference type="AlphaFoldDB" id="E6U726"/>
<dbReference type="EC" id="2.7.13.3" evidence="2"/>
<evidence type="ECO:0000256" key="4">
    <source>
        <dbReference type="ARBA" id="ARBA00022777"/>
    </source>
</evidence>
<protein>
    <recommendedName>
        <fullName evidence="2">histidine kinase</fullName>
        <ecNumber evidence="2">2.7.13.3</ecNumber>
    </recommendedName>
</protein>
<feature type="domain" description="Histidine kinase" evidence="6">
    <location>
        <begin position="160"/>
        <end position="376"/>
    </location>
</feature>
<dbReference type="GO" id="GO:0000155">
    <property type="term" value="F:phosphorelay sensor kinase activity"/>
    <property type="evidence" value="ECO:0007669"/>
    <property type="project" value="TreeGrafter"/>
</dbReference>
<keyword evidence="4 7" id="KW-0808">Transferase</keyword>